<dbReference type="Pfam" id="PF00294">
    <property type="entry name" value="PfkB"/>
    <property type="match status" value="1"/>
</dbReference>
<evidence type="ECO:0000256" key="3">
    <source>
        <dbReference type="ARBA" id="ARBA00022741"/>
    </source>
</evidence>
<organism evidence="7 8">
    <name type="scientific">Paenibacillus aestuarii</name>
    <dbReference type="NCBI Taxonomy" id="516965"/>
    <lineage>
        <taxon>Bacteria</taxon>
        <taxon>Bacillati</taxon>
        <taxon>Bacillota</taxon>
        <taxon>Bacilli</taxon>
        <taxon>Bacillales</taxon>
        <taxon>Paenibacillaceae</taxon>
        <taxon>Paenibacillus</taxon>
    </lineage>
</organism>
<dbReference type="InterPro" id="IPR050306">
    <property type="entry name" value="PfkB_Carbo_kinase"/>
</dbReference>
<dbReference type="RefSeq" id="WP_270885232.1">
    <property type="nucleotide sequence ID" value="NZ_JAQFVF010000088.1"/>
</dbReference>
<comment type="caution">
    <text evidence="7">The sequence shown here is derived from an EMBL/GenBank/DDBJ whole genome shotgun (WGS) entry which is preliminary data.</text>
</comment>
<dbReference type="InterPro" id="IPR029056">
    <property type="entry name" value="Ribokinase-like"/>
</dbReference>
<proteinExistence type="inferred from homology"/>
<keyword evidence="4 7" id="KW-0418">Kinase</keyword>
<gene>
    <name evidence="7" type="ORF">ACFPOG_20175</name>
</gene>
<feature type="domain" description="Carbohydrate kinase PfkB" evidence="6">
    <location>
        <begin position="2"/>
        <end position="289"/>
    </location>
</feature>
<keyword evidence="8" id="KW-1185">Reference proteome</keyword>
<evidence type="ECO:0000256" key="4">
    <source>
        <dbReference type="ARBA" id="ARBA00022777"/>
    </source>
</evidence>
<dbReference type="GO" id="GO:0016301">
    <property type="term" value="F:kinase activity"/>
    <property type="evidence" value="ECO:0007669"/>
    <property type="project" value="UniProtKB-KW"/>
</dbReference>
<sequence length="310" mass="33532">MIVVIGELNVDLIVSGTDVMPEWNREKLVDSFALALGSSSAITACALAGLGCEVQMVSVVGADQFGDYCLEQLRSKGVQTDYITRNPNLQTGVTLSLSTPKDRGLLTYMGSINAVAPEHLPAELLAQARHVHFGSFYLQDGMREHWSGVFQAVRQHGATTSFDTGWDVRNQWHREQIHALIADTDLFIPSEDELLHIYNVDSLEQVWGLLPDNRLGVAVKRGARGAVWSSGPSKELLAVNAFDIVPIDTTGAGDSFNAGIIYGYMAGMRDAELLQFANACGALATLAIGGVGRVSSVQDVELFRSTHALR</sequence>
<protein>
    <submittedName>
        <fullName evidence="7">Sugar kinase</fullName>
    </submittedName>
</protein>
<dbReference type="EMBL" id="JBHSMJ010000026">
    <property type="protein sequence ID" value="MFC5450574.1"/>
    <property type="molecule type" value="Genomic_DNA"/>
</dbReference>
<dbReference type="PROSITE" id="PS00584">
    <property type="entry name" value="PFKB_KINASES_2"/>
    <property type="match status" value="1"/>
</dbReference>
<accession>A0ABW0KB89</accession>
<dbReference type="InterPro" id="IPR011611">
    <property type="entry name" value="PfkB_dom"/>
</dbReference>
<dbReference type="PANTHER" id="PTHR43085">
    <property type="entry name" value="HEXOKINASE FAMILY MEMBER"/>
    <property type="match status" value="1"/>
</dbReference>
<dbReference type="SUPFAM" id="SSF53613">
    <property type="entry name" value="Ribokinase-like"/>
    <property type="match status" value="1"/>
</dbReference>
<evidence type="ECO:0000256" key="1">
    <source>
        <dbReference type="ARBA" id="ARBA00010688"/>
    </source>
</evidence>
<name>A0ABW0KB89_9BACL</name>
<keyword evidence="3" id="KW-0547">Nucleotide-binding</keyword>
<evidence type="ECO:0000256" key="2">
    <source>
        <dbReference type="ARBA" id="ARBA00022679"/>
    </source>
</evidence>
<evidence type="ECO:0000313" key="8">
    <source>
        <dbReference type="Proteomes" id="UP001596044"/>
    </source>
</evidence>
<comment type="similarity">
    <text evidence="1">Belongs to the carbohydrate kinase PfkB family.</text>
</comment>
<dbReference type="Gene3D" id="3.40.1190.20">
    <property type="match status" value="1"/>
</dbReference>
<keyword evidence="2" id="KW-0808">Transferase</keyword>
<reference evidence="8" key="1">
    <citation type="journal article" date="2019" name="Int. J. Syst. Evol. Microbiol.">
        <title>The Global Catalogue of Microorganisms (GCM) 10K type strain sequencing project: providing services to taxonomists for standard genome sequencing and annotation.</title>
        <authorList>
            <consortium name="The Broad Institute Genomics Platform"/>
            <consortium name="The Broad Institute Genome Sequencing Center for Infectious Disease"/>
            <person name="Wu L."/>
            <person name="Ma J."/>
        </authorList>
    </citation>
    <scope>NUCLEOTIDE SEQUENCE [LARGE SCALE GENOMIC DNA]</scope>
    <source>
        <strain evidence="8">KACC 11904</strain>
    </source>
</reference>
<dbReference type="Proteomes" id="UP001596044">
    <property type="component" value="Unassembled WGS sequence"/>
</dbReference>
<evidence type="ECO:0000259" key="6">
    <source>
        <dbReference type="Pfam" id="PF00294"/>
    </source>
</evidence>
<evidence type="ECO:0000256" key="5">
    <source>
        <dbReference type="ARBA" id="ARBA00022840"/>
    </source>
</evidence>
<dbReference type="CDD" id="cd01166">
    <property type="entry name" value="KdgK"/>
    <property type="match status" value="1"/>
</dbReference>
<keyword evidence="5" id="KW-0067">ATP-binding</keyword>
<evidence type="ECO:0000313" key="7">
    <source>
        <dbReference type="EMBL" id="MFC5450574.1"/>
    </source>
</evidence>
<dbReference type="PANTHER" id="PTHR43085:SF1">
    <property type="entry name" value="PSEUDOURIDINE KINASE-RELATED"/>
    <property type="match status" value="1"/>
</dbReference>
<dbReference type="InterPro" id="IPR002173">
    <property type="entry name" value="Carboh/pur_kinase_PfkB_CS"/>
</dbReference>